<dbReference type="AlphaFoldDB" id="A0A194YHJ8"/>
<name>A0A194YHJ8_SORBI</name>
<dbReference type="SMR" id="A0A194YHJ8"/>
<dbReference type="InterPro" id="IPR005123">
    <property type="entry name" value="Oxoglu/Fe-dep_dioxygenase_dom"/>
</dbReference>
<dbReference type="GO" id="GO:0016491">
    <property type="term" value="F:oxidoreductase activity"/>
    <property type="evidence" value="ECO:0007669"/>
    <property type="project" value="UniProtKB-KW"/>
</dbReference>
<feature type="domain" description="Fe2OG dioxygenase" evidence="7">
    <location>
        <begin position="220"/>
        <end position="320"/>
    </location>
</feature>
<dbReference type="Gramene" id="KXG19442">
    <property type="protein sequence ID" value="KXG19442"/>
    <property type="gene ID" value="SORBI_3010G060100"/>
</dbReference>
<dbReference type="InParanoid" id="A0A194YHJ8"/>
<feature type="signal peptide" evidence="6">
    <location>
        <begin position="1"/>
        <end position="16"/>
    </location>
</feature>
<gene>
    <name evidence="8" type="ORF">SORBI_3010G060100</name>
</gene>
<dbReference type="Gene3D" id="2.60.120.330">
    <property type="entry name" value="B-lactam Antibiotic, Isopenicillin N Synthase, Chain"/>
    <property type="match status" value="1"/>
</dbReference>
<evidence type="ECO:0000313" key="8">
    <source>
        <dbReference type="EMBL" id="KXG19442.1"/>
    </source>
</evidence>
<evidence type="ECO:0000256" key="4">
    <source>
        <dbReference type="ARBA" id="ARBA00023004"/>
    </source>
</evidence>
<dbReference type="GO" id="GO:0046872">
    <property type="term" value="F:metal ion binding"/>
    <property type="evidence" value="ECO:0007669"/>
    <property type="project" value="UniProtKB-KW"/>
</dbReference>
<keyword evidence="4 5" id="KW-0408">Iron</keyword>
<keyword evidence="9" id="KW-1185">Reference proteome</keyword>
<dbReference type="InterPro" id="IPR050295">
    <property type="entry name" value="Plant_2OG-oxidoreductases"/>
</dbReference>
<dbReference type="STRING" id="4558.A0A194YHJ8"/>
<evidence type="ECO:0000256" key="3">
    <source>
        <dbReference type="ARBA" id="ARBA00023002"/>
    </source>
</evidence>
<keyword evidence="2 5" id="KW-0479">Metal-binding</keyword>
<dbReference type="InterPro" id="IPR026992">
    <property type="entry name" value="DIOX_N"/>
</dbReference>
<dbReference type="eggNOG" id="KOG0143">
    <property type="taxonomic scope" value="Eukaryota"/>
</dbReference>
<organism evidence="8 9">
    <name type="scientific">Sorghum bicolor</name>
    <name type="common">Sorghum</name>
    <name type="synonym">Sorghum vulgare</name>
    <dbReference type="NCBI Taxonomy" id="4558"/>
    <lineage>
        <taxon>Eukaryota</taxon>
        <taxon>Viridiplantae</taxon>
        <taxon>Streptophyta</taxon>
        <taxon>Embryophyta</taxon>
        <taxon>Tracheophyta</taxon>
        <taxon>Spermatophyta</taxon>
        <taxon>Magnoliopsida</taxon>
        <taxon>Liliopsida</taxon>
        <taxon>Poales</taxon>
        <taxon>Poaceae</taxon>
        <taxon>PACMAD clade</taxon>
        <taxon>Panicoideae</taxon>
        <taxon>Andropogonodae</taxon>
        <taxon>Andropogoneae</taxon>
        <taxon>Sorghinae</taxon>
        <taxon>Sorghum</taxon>
    </lineage>
</organism>
<evidence type="ECO:0000313" key="9">
    <source>
        <dbReference type="Proteomes" id="UP000000768"/>
    </source>
</evidence>
<dbReference type="InterPro" id="IPR027443">
    <property type="entry name" value="IPNS-like_sf"/>
</dbReference>
<protein>
    <recommendedName>
        <fullName evidence="7">Fe2OG dioxygenase domain-containing protein</fullName>
    </recommendedName>
</protein>
<dbReference type="SUPFAM" id="SSF51197">
    <property type="entry name" value="Clavaminate synthase-like"/>
    <property type="match status" value="1"/>
</dbReference>
<reference evidence="8 9" key="1">
    <citation type="journal article" date="2009" name="Nature">
        <title>The Sorghum bicolor genome and the diversification of grasses.</title>
        <authorList>
            <person name="Paterson A.H."/>
            <person name="Bowers J.E."/>
            <person name="Bruggmann R."/>
            <person name="Dubchak I."/>
            <person name="Grimwood J."/>
            <person name="Gundlach H."/>
            <person name="Haberer G."/>
            <person name="Hellsten U."/>
            <person name="Mitros T."/>
            <person name="Poliakov A."/>
            <person name="Schmutz J."/>
            <person name="Spannagl M."/>
            <person name="Tang H."/>
            <person name="Wang X."/>
            <person name="Wicker T."/>
            <person name="Bharti A.K."/>
            <person name="Chapman J."/>
            <person name="Feltus F.A."/>
            <person name="Gowik U."/>
            <person name="Grigoriev I.V."/>
            <person name="Lyons E."/>
            <person name="Maher C.A."/>
            <person name="Martis M."/>
            <person name="Narechania A."/>
            <person name="Otillar R.P."/>
            <person name="Penning B.W."/>
            <person name="Salamov A.A."/>
            <person name="Wang Y."/>
            <person name="Zhang L."/>
            <person name="Carpita N.C."/>
            <person name="Freeling M."/>
            <person name="Gingle A.R."/>
            <person name="Hash C.T."/>
            <person name="Keller B."/>
            <person name="Klein P."/>
            <person name="Kresovich S."/>
            <person name="McCann M.C."/>
            <person name="Ming R."/>
            <person name="Peterson D.G."/>
            <person name="Mehboob-ur-Rahman"/>
            <person name="Ware D."/>
            <person name="Westhoff P."/>
            <person name="Mayer K.F."/>
            <person name="Messing J."/>
            <person name="Rokhsar D.S."/>
        </authorList>
    </citation>
    <scope>NUCLEOTIDE SEQUENCE [LARGE SCALE GENOMIC DNA]</scope>
    <source>
        <strain evidence="9">cv. BTx623</strain>
    </source>
</reference>
<sequence length="369" mass="41989">MLRELLLIFVCGSSKQAPMAGESWKVPTPVKDLAALVEEPPSQFVQREEDRPGSLMLAADMPDPLPIVDLDKMSTADEATKLRSALQTWGLFLATNHGIDVSLMEDLMKASREFFNQPLQERQKYSNLREGTRFQLEGYGSDPVIAQDHILDWSDRLQLKVEPEDERNLAQWPKHPESFRDLLHEYATKTKTVMVKILRAMAKTLELDEEDFIDQIGGRPQAYARFNYYPPCPRPELVLGIKAHSDGPLLTVLLVDREVGGLQIQRENKWFNVPSIPHALVINLGDSLEIMSNGIFKSPVHRVVTNAEKERISLAMLYAVQRDNVLEPAPGLLDEKRPAKYRRITEAHFLEGVKEHFSKGMRMIETLKI</sequence>
<evidence type="ECO:0000259" key="7">
    <source>
        <dbReference type="PROSITE" id="PS51471"/>
    </source>
</evidence>
<keyword evidence="6" id="KW-0732">Signal</keyword>
<evidence type="ECO:0000256" key="2">
    <source>
        <dbReference type="ARBA" id="ARBA00022723"/>
    </source>
</evidence>
<feature type="chain" id="PRO_5008268798" description="Fe2OG dioxygenase domain-containing protein" evidence="6">
    <location>
        <begin position="17"/>
        <end position="369"/>
    </location>
</feature>
<dbReference type="Pfam" id="PF03171">
    <property type="entry name" value="2OG-FeII_Oxy"/>
    <property type="match status" value="1"/>
</dbReference>
<dbReference type="PROSITE" id="PS51471">
    <property type="entry name" value="FE2OG_OXY"/>
    <property type="match status" value="1"/>
</dbReference>
<evidence type="ECO:0000256" key="6">
    <source>
        <dbReference type="SAM" id="SignalP"/>
    </source>
</evidence>
<dbReference type="OrthoDB" id="288590at2759"/>
<evidence type="ECO:0000256" key="1">
    <source>
        <dbReference type="ARBA" id="ARBA00008056"/>
    </source>
</evidence>
<comment type="similarity">
    <text evidence="1 5">Belongs to the iron/ascorbate-dependent oxidoreductase family.</text>
</comment>
<dbReference type="OMA" id="MEVLCNG"/>
<dbReference type="PANTHER" id="PTHR47991">
    <property type="entry name" value="OXOGLUTARATE/IRON-DEPENDENT DIOXYGENASE"/>
    <property type="match status" value="1"/>
</dbReference>
<evidence type="ECO:0000256" key="5">
    <source>
        <dbReference type="RuleBase" id="RU003682"/>
    </source>
</evidence>
<keyword evidence="3 5" id="KW-0560">Oxidoreductase</keyword>
<dbReference type="FunFam" id="2.60.120.330:FF:000018">
    <property type="entry name" value="2-oxoglutarate (2OG) and Fe(II)-dependent oxygenase superfamily protein"/>
    <property type="match status" value="1"/>
</dbReference>
<proteinExistence type="inferred from homology"/>
<reference evidence="9" key="2">
    <citation type="journal article" date="2018" name="Plant J.">
        <title>The Sorghum bicolor reference genome: improved assembly, gene annotations, a transcriptome atlas, and signatures of genome organization.</title>
        <authorList>
            <person name="McCormick R.F."/>
            <person name="Truong S.K."/>
            <person name="Sreedasyam A."/>
            <person name="Jenkins J."/>
            <person name="Shu S."/>
            <person name="Sims D."/>
            <person name="Kennedy M."/>
            <person name="Amirebrahimi M."/>
            <person name="Weers B.D."/>
            <person name="McKinley B."/>
            <person name="Mattison A."/>
            <person name="Morishige D.T."/>
            <person name="Grimwood J."/>
            <person name="Schmutz J."/>
            <person name="Mullet J.E."/>
        </authorList>
    </citation>
    <scope>NUCLEOTIDE SEQUENCE [LARGE SCALE GENOMIC DNA]</scope>
    <source>
        <strain evidence="9">cv. BTx623</strain>
    </source>
</reference>
<dbReference type="EMBL" id="CM000769">
    <property type="protein sequence ID" value="KXG19442.1"/>
    <property type="molecule type" value="Genomic_DNA"/>
</dbReference>
<dbReference type="Proteomes" id="UP000000768">
    <property type="component" value="Chromosome 10"/>
</dbReference>
<dbReference type="InterPro" id="IPR044861">
    <property type="entry name" value="IPNS-like_FE2OG_OXY"/>
</dbReference>
<dbReference type="Pfam" id="PF14226">
    <property type="entry name" value="DIOX_N"/>
    <property type="match status" value="1"/>
</dbReference>
<accession>A0A194YHJ8</accession>
<dbReference type="FunCoup" id="A0A194YHJ8">
    <property type="interactions" value="16"/>
</dbReference>